<dbReference type="InterPro" id="IPR045170">
    <property type="entry name" value="MTOX"/>
</dbReference>
<dbReference type="OrthoDB" id="2219495at2759"/>
<dbReference type="Gene3D" id="3.50.50.60">
    <property type="entry name" value="FAD/NAD(P)-binding domain"/>
    <property type="match status" value="1"/>
</dbReference>
<comment type="caution">
    <text evidence="8">The sequence shown here is derived from an EMBL/GenBank/DDBJ whole genome shotgun (WGS) entry which is preliminary data.</text>
</comment>
<evidence type="ECO:0000259" key="7">
    <source>
        <dbReference type="Pfam" id="PF01266"/>
    </source>
</evidence>
<proteinExistence type="inferred from homology"/>
<reference evidence="8" key="1">
    <citation type="submission" date="2021-02" db="EMBL/GenBank/DDBJ databases">
        <title>Genome sequence Cadophora malorum strain M34.</title>
        <authorList>
            <person name="Stefanovic E."/>
            <person name="Vu D."/>
            <person name="Scully C."/>
            <person name="Dijksterhuis J."/>
            <person name="Roader J."/>
            <person name="Houbraken J."/>
        </authorList>
    </citation>
    <scope>NUCLEOTIDE SEQUENCE</scope>
    <source>
        <strain evidence="8">M34</strain>
    </source>
</reference>
<accession>A0A8H7W1B7</accession>
<organism evidence="8 9">
    <name type="scientific">Cadophora malorum</name>
    <dbReference type="NCBI Taxonomy" id="108018"/>
    <lineage>
        <taxon>Eukaryota</taxon>
        <taxon>Fungi</taxon>
        <taxon>Dikarya</taxon>
        <taxon>Ascomycota</taxon>
        <taxon>Pezizomycotina</taxon>
        <taxon>Leotiomycetes</taxon>
        <taxon>Helotiales</taxon>
        <taxon>Ploettnerulaceae</taxon>
        <taxon>Cadophora</taxon>
    </lineage>
</organism>
<keyword evidence="3" id="KW-0285">Flavoprotein</keyword>
<keyword evidence="5" id="KW-0560">Oxidoreductase</keyword>
<dbReference type="GO" id="GO:0051698">
    <property type="term" value="F:saccharopine oxidase activity"/>
    <property type="evidence" value="ECO:0007669"/>
    <property type="project" value="TreeGrafter"/>
</dbReference>
<evidence type="ECO:0000313" key="8">
    <source>
        <dbReference type="EMBL" id="KAG4411492.1"/>
    </source>
</evidence>
<keyword evidence="6" id="KW-1133">Transmembrane helix</keyword>
<dbReference type="GO" id="GO:0050660">
    <property type="term" value="F:flavin adenine dinucleotide binding"/>
    <property type="evidence" value="ECO:0007669"/>
    <property type="project" value="InterPro"/>
</dbReference>
<evidence type="ECO:0000313" key="9">
    <source>
        <dbReference type="Proteomes" id="UP000664132"/>
    </source>
</evidence>
<feature type="domain" description="FAD dependent oxidoreductase" evidence="7">
    <location>
        <begin position="12"/>
        <end position="384"/>
    </location>
</feature>
<keyword evidence="6" id="KW-0472">Membrane</keyword>
<evidence type="ECO:0000256" key="3">
    <source>
        <dbReference type="ARBA" id="ARBA00022630"/>
    </source>
</evidence>
<dbReference type="EMBL" id="JAFJYH010000469">
    <property type="protein sequence ID" value="KAG4411492.1"/>
    <property type="molecule type" value="Genomic_DNA"/>
</dbReference>
<comment type="similarity">
    <text evidence="2">Belongs to the MSOX/MTOX family.</text>
</comment>
<keyword evidence="4" id="KW-0274">FAD</keyword>
<feature type="transmembrane region" description="Helical" evidence="6">
    <location>
        <begin position="12"/>
        <end position="30"/>
    </location>
</feature>
<dbReference type="Pfam" id="PF01266">
    <property type="entry name" value="DAO"/>
    <property type="match status" value="1"/>
</dbReference>
<dbReference type="InterPro" id="IPR006076">
    <property type="entry name" value="FAD-dep_OxRdtase"/>
</dbReference>
<dbReference type="GO" id="GO:0008115">
    <property type="term" value="F:sarcosine oxidase activity"/>
    <property type="evidence" value="ECO:0007669"/>
    <property type="project" value="TreeGrafter"/>
</dbReference>
<comment type="cofactor">
    <cofactor evidence="1">
        <name>FAD</name>
        <dbReference type="ChEBI" id="CHEBI:57692"/>
    </cofactor>
</comment>
<dbReference type="InterPro" id="IPR036188">
    <property type="entry name" value="FAD/NAD-bd_sf"/>
</dbReference>
<evidence type="ECO:0000256" key="2">
    <source>
        <dbReference type="ARBA" id="ARBA00010989"/>
    </source>
</evidence>
<evidence type="ECO:0000256" key="6">
    <source>
        <dbReference type="SAM" id="Phobius"/>
    </source>
</evidence>
<dbReference type="Proteomes" id="UP000664132">
    <property type="component" value="Unassembled WGS sequence"/>
</dbReference>
<protein>
    <recommendedName>
        <fullName evidence="7">FAD dependent oxidoreductase domain-containing protein</fullName>
    </recommendedName>
</protein>
<evidence type="ECO:0000256" key="4">
    <source>
        <dbReference type="ARBA" id="ARBA00022827"/>
    </source>
</evidence>
<dbReference type="PANTHER" id="PTHR10961:SF26">
    <property type="entry name" value="L-SACCHAROPINE OXIDASE"/>
    <property type="match status" value="1"/>
</dbReference>
<keyword evidence="6" id="KW-0812">Transmembrane</keyword>
<keyword evidence="9" id="KW-1185">Reference proteome</keyword>
<dbReference type="Gene3D" id="3.30.9.10">
    <property type="entry name" value="D-Amino Acid Oxidase, subunit A, domain 2"/>
    <property type="match status" value="1"/>
</dbReference>
<name>A0A8H7W1B7_9HELO</name>
<evidence type="ECO:0000256" key="1">
    <source>
        <dbReference type="ARBA" id="ARBA00001974"/>
    </source>
</evidence>
<evidence type="ECO:0000256" key="5">
    <source>
        <dbReference type="ARBA" id="ARBA00023002"/>
    </source>
</evidence>
<sequence length="432" mass="46803">MAQQPLSKDSSVLIVGAGVFGLSSALHLALDGFTNITVLDRAPVPSPYSAGNDINKIVRAEYEDPFYTELALDAIKQWQTPFWAPHYLATGYLLATSPNAPQKSRMSLQKSFSSIKDHPAFPRGAFSAIESADDTRKQFPMLQGEMNGWEGYLNRYAGYARAAKALEHAAKACVELGVKLVTGESGYAAELLFEDGEGRICTGVKAADGMIHTAARTILCLGAHISTLLPAIAPQITAKSWSVAHIQLTPTEAASMKGCPVVNCRDLGFFFEPDLDTGMLKFSANGAGYTNYVSRDGSGTQVSVPPTSNEGIPEEDENVIKKLIGEALPQFSGRELVKKFICWCSDTADSEYIIDFVPGVEGLVVAAGDSGHAFKMLPVAGQWVKRALLEGEQKASRWKWKEAQADSDDISWRVGQVKDIKDVEFSGLRSRI</sequence>
<dbReference type="SUPFAM" id="SSF51905">
    <property type="entry name" value="FAD/NAD(P)-binding domain"/>
    <property type="match status" value="1"/>
</dbReference>
<gene>
    <name evidence="8" type="ORF">IFR04_015366</name>
</gene>
<dbReference type="AlphaFoldDB" id="A0A8H7W1B7"/>
<dbReference type="PANTHER" id="PTHR10961">
    <property type="entry name" value="PEROXISOMAL SARCOSINE OXIDASE"/>
    <property type="match status" value="1"/>
</dbReference>
<dbReference type="PRINTS" id="PR00420">
    <property type="entry name" value="RNGMNOXGNASE"/>
</dbReference>